<protein>
    <submittedName>
        <fullName evidence="5">Zinc finger, RING-type domain containing protein</fullName>
    </submittedName>
</protein>
<sequence>MTDGGWPEPQSLLYARLEYHRPTVHKLIAERKLAPFYLGLQDFEDDWDAERIVAALDDAEQQATRNLKDAHAAAIETANEAEAAQLSAPSGTRKHKESVTAFNAAVLHRERLAEVLKIREKKGGGALQTTNKTDQAKLYVAKALECPICFLYYPPNMVRTRCCDQPICTECFIQIKRADPTPTHLESEPAACPFCMEPNFGVVYDKPVVRPPVQPSPTAGSGSSSSDVVPGRSASERKPRRKSFAHTEKEVVTTDMVHPDWESKLEAMKAAVARRANRRIVFRQVGDRLIPVGITSSHAGDGSNPTMATTTLPPNFLSQIAAALDASNENGGSGSGGRSRRGSRSLRRRGGGQSDEVVALLESLGLGGGPDLEEMMVQEAMRLSQLEEEERQKKAREEEAKKAGQAGGAGAEAEAPTSSVPQTPRTTEWMLTEAVGEDIHRSHVLTSATPSTSTSTSASQGTPPVLAPIPHVDLDLPTSPSALAPPESVASSSAAPTAAAPELAPVSSTISRTSEASSTIPLTPGQGYQQLEDESDADVHNPAASAQSPKHGSEQQQLERNGGIGTLVDV</sequence>
<dbReference type="CDD" id="cd24139">
    <property type="entry name" value="SIP5-like"/>
    <property type="match status" value="1"/>
</dbReference>
<feature type="compositionally biased region" description="Polar residues" evidence="3">
    <location>
        <begin position="544"/>
        <end position="559"/>
    </location>
</feature>
<evidence type="ECO:0000256" key="1">
    <source>
        <dbReference type="ARBA" id="ARBA00010402"/>
    </source>
</evidence>
<keyword evidence="2" id="KW-0479">Metal-binding</keyword>
<dbReference type="PANTHER" id="PTHR31315">
    <property type="entry name" value="PROTEIN SIP5"/>
    <property type="match status" value="1"/>
</dbReference>
<dbReference type="PROSITE" id="PS50089">
    <property type="entry name" value="ZF_RING_2"/>
    <property type="match status" value="1"/>
</dbReference>
<reference evidence="5 6" key="1">
    <citation type="submission" date="2019-07" db="EMBL/GenBank/DDBJ databases">
        <title>Rhodotorula toruloides NBRC10032 genome sequencing.</title>
        <authorList>
            <person name="Shida Y."/>
            <person name="Takaku H."/>
            <person name="Ogasawara W."/>
            <person name="Mori K."/>
        </authorList>
    </citation>
    <scope>NUCLEOTIDE SEQUENCE [LARGE SCALE GENOMIC DNA]</scope>
    <source>
        <strain evidence="5 6">NBRC10032</strain>
    </source>
</reference>
<dbReference type="EMBL" id="BJWK01000008">
    <property type="protein sequence ID" value="GEM09635.1"/>
    <property type="molecule type" value="Genomic_DNA"/>
</dbReference>
<keyword evidence="2" id="KW-0863">Zinc-finger</keyword>
<dbReference type="PANTHER" id="PTHR31315:SF1">
    <property type="entry name" value="PROTEIN SIP5"/>
    <property type="match status" value="1"/>
</dbReference>
<feature type="compositionally biased region" description="Low complexity" evidence="3">
    <location>
        <begin position="446"/>
        <end position="464"/>
    </location>
</feature>
<feature type="region of interest" description="Disordered" evidence="3">
    <location>
        <begin position="211"/>
        <end position="251"/>
    </location>
</feature>
<dbReference type="GO" id="GO:0005737">
    <property type="term" value="C:cytoplasm"/>
    <property type="evidence" value="ECO:0007669"/>
    <property type="project" value="TreeGrafter"/>
</dbReference>
<feature type="region of interest" description="Disordered" evidence="3">
    <location>
        <begin position="326"/>
        <end position="354"/>
    </location>
</feature>
<dbReference type="OrthoDB" id="21471at2759"/>
<keyword evidence="2" id="KW-0862">Zinc</keyword>
<feature type="domain" description="RING-type" evidence="4">
    <location>
        <begin position="146"/>
        <end position="195"/>
    </location>
</feature>
<feature type="compositionally biased region" description="Basic and acidic residues" evidence="3">
    <location>
        <begin position="390"/>
        <end position="402"/>
    </location>
</feature>
<name>A0A511KI59_RHOTO</name>
<evidence type="ECO:0000313" key="6">
    <source>
        <dbReference type="Proteomes" id="UP000321518"/>
    </source>
</evidence>
<gene>
    <name evidence="5" type="ORF">Rt10032_c08g3652</name>
</gene>
<feature type="compositionally biased region" description="Polar residues" evidence="3">
    <location>
        <begin position="416"/>
        <end position="426"/>
    </location>
</feature>
<evidence type="ECO:0000256" key="2">
    <source>
        <dbReference type="PROSITE-ProRule" id="PRU00175"/>
    </source>
</evidence>
<proteinExistence type="inferred from homology"/>
<dbReference type="GO" id="GO:0008270">
    <property type="term" value="F:zinc ion binding"/>
    <property type="evidence" value="ECO:0007669"/>
    <property type="project" value="UniProtKB-KW"/>
</dbReference>
<feature type="compositionally biased region" description="Low complexity" evidence="3">
    <location>
        <begin position="216"/>
        <end position="233"/>
    </location>
</feature>
<feature type="compositionally biased region" description="Low complexity" evidence="3">
    <location>
        <begin position="479"/>
        <end position="519"/>
    </location>
</feature>
<dbReference type="AlphaFoldDB" id="A0A511KI59"/>
<organism evidence="5 6">
    <name type="scientific">Rhodotorula toruloides</name>
    <name type="common">Yeast</name>
    <name type="synonym">Rhodosporidium toruloides</name>
    <dbReference type="NCBI Taxonomy" id="5286"/>
    <lineage>
        <taxon>Eukaryota</taxon>
        <taxon>Fungi</taxon>
        <taxon>Dikarya</taxon>
        <taxon>Basidiomycota</taxon>
        <taxon>Pucciniomycotina</taxon>
        <taxon>Microbotryomycetes</taxon>
        <taxon>Sporidiobolales</taxon>
        <taxon>Sporidiobolaceae</taxon>
        <taxon>Rhodotorula</taxon>
    </lineage>
</organism>
<accession>A0A511KI59</accession>
<dbReference type="InterPro" id="IPR001841">
    <property type="entry name" value="Znf_RING"/>
</dbReference>
<comment type="caution">
    <text evidence="5">The sequence shown here is derived from an EMBL/GenBank/DDBJ whole genome shotgun (WGS) entry which is preliminary data.</text>
</comment>
<evidence type="ECO:0000313" key="5">
    <source>
        <dbReference type="EMBL" id="GEM09635.1"/>
    </source>
</evidence>
<dbReference type="InterPro" id="IPR039301">
    <property type="entry name" value="Sip5/DA2"/>
</dbReference>
<dbReference type="Proteomes" id="UP000321518">
    <property type="component" value="Unassembled WGS sequence"/>
</dbReference>
<evidence type="ECO:0000256" key="3">
    <source>
        <dbReference type="SAM" id="MobiDB-lite"/>
    </source>
</evidence>
<evidence type="ECO:0000259" key="4">
    <source>
        <dbReference type="PROSITE" id="PS50089"/>
    </source>
</evidence>
<feature type="region of interest" description="Disordered" evidence="3">
    <location>
        <begin position="386"/>
        <end position="570"/>
    </location>
</feature>
<comment type="similarity">
    <text evidence="1">Belongs to the SIP5 family.</text>
</comment>
<feature type="compositionally biased region" description="Basic residues" evidence="3">
    <location>
        <begin position="338"/>
        <end position="350"/>
    </location>
</feature>